<evidence type="ECO:0000313" key="1">
    <source>
        <dbReference type="EMBL" id="GGP19455.1"/>
    </source>
</evidence>
<reference evidence="1" key="2">
    <citation type="submission" date="2020-09" db="EMBL/GenBank/DDBJ databases">
        <authorList>
            <person name="Sun Q."/>
            <person name="Ohkuma M."/>
        </authorList>
    </citation>
    <scope>NUCLEOTIDE SEQUENCE</scope>
    <source>
        <strain evidence="1">JCM 10088</strain>
    </source>
</reference>
<dbReference type="Proteomes" id="UP000610960">
    <property type="component" value="Unassembled WGS sequence"/>
</dbReference>
<accession>A0A830GS46</accession>
<evidence type="ECO:0000313" key="2">
    <source>
        <dbReference type="Proteomes" id="UP000610960"/>
    </source>
</evidence>
<sequence>MTIKLYREAWNPPRMSVLQFEADDLNVRCDMNYGNYSMNGLNYVPCEYRGRGVGRAVPYLLRYLGLREEDEGKMSESRFGRVMVKSNGDDEVTLWVSVDVMRRGYSTGEVVRQVAYVTRGILLCLG</sequence>
<comment type="caution">
    <text evidence="1">The sequence shown here is derived from an EMBL/GenBank/DDBJ whole genome shotgun (WGS) entry which is preliminary data.</text>
</comment>
<organism evidence="1 2">
    <name type="scientific">Thermocladium modestius</name>
    <dbReference type="NCBI Taxonomy" id="62609"/>
    <lineage>
        <taxon>Archaea</taxon>
        <taxon>Thermoproteota</taxon>
        <taxon>Thermoprotei</taxon>
        <taxon>Thermoproteales</taxon>
        <taxon>Thermoproteaceae</taxon>
        <taxon>Thermocladium</taxon>
    </lineage>
</organism>
<reference evidence="1" key="1">
    <citation type="journal article" date="2014" name="Int. J. Syst. Evol. Microbiol.">
        <title>Complete genome sequence of Corynebacterium casei LMG S-19264T (=DSM 44701T), isolated from a smear-ripened cheese.</title>
        <authorList>
            <consortium name="US DOE Joint Genome Institute (JGI-PGF)"/>
            <person name="Walter F."/>
            <person name="Albersmeier A."/>
            <person name="Kalinowski J."/>
            <person name="Ruckert C."/>
        </authorList>
    </citation>
    <scope>NUCLEOTIDE SEQUENCE</scope>
    <source>
        <strain evidence="1">JCM 10088</strain>
    </source>
</reference>
<protein>
    <submittedName>
        <fullName evidence="1">Uncharacterized protein</fullName>
    </submittedName>
</protein>
<dbReference type="AlphaFoldDB" id="A0A830GS46"/>
<keyword evidence="2" id="KW-1185">Reference proteome</keyword>
<dbReference type="EMBL" id="BMNL01000001">
    <property type="protein sequence ID" value="GGP19455.1"/>
    <property type="molecule type" value="Genomic_DNA"/>
</dbReference>
<proteinExistence type="predicted"/>
<gene>
    <name evidence="1" type="ORF">GCM10007981_03210</name>
</gene>
<name>A0A830GS46_9CREN</name>